<dbReference type="InterPro" id="IPR006094">
    <property type="entry name" value="Oxid_FAD_bind_N"/>
</dbReference>
<evidence type="ECO:0000256" key="4">
    <source>
        <dbReference type="ARBA" id="ARBA00022827"/>
    </source>
</evidence>
<dbReference type="SUPFAM" id="SSF55103">
    <property type="entry name" value="FAD-linked oxidases, C-terminal domain"/>
    <property type="match status" value="1"/>
</dbReference>
<dbReference type="InterPro" id="IPR017896">
    <property type="entry name" value="4Fe4S_Fe-S-bd"/>
</dbReference>
<evidence type="ECO:0000259" key="8">
    <source>
        <dbReference type="PROSITE" id="PS51379"/>
    </source>
</evidence>
<evidence type="ECO:0000256" key="2">
    <source>
        <dbReference type="ARBA" id="ARBA00022630"/>
    </source>
</evidence>
<evidence type="ECO:0000256" key="6">
    <source>
        <dbReference type="ARBA" id="ARBA00023004"/>
    </source>
</evidence>
<feature type="domain" description="4Fe-4S ferredoxin-type" evidence="8">
    <location>
        <begin position="643"/>
        <end position="676"/>
    </location>
</feature>
<evidence type="ECO:0000256" key="5">
    <source>
        <dbReference type="ARBA" id="ARBA00023002"/>
    </source>
</evidence>
<organism evidence="10 11">
    <name type="scientific">Negadavirga shengliensis</name>
    <dbReference type="NCBI Taxonomy" id="1389218"/>
    <lineage>
        <taxon>Bacteria</taxon>
        <taxon>Pseudomonadati</taxon>
        <taxon>Bacteroidota</taxon>
        <taxon>Cytophagia</taxon>
        <taxon>Cytophagales</taxon>
        <taxon>Cyclobacteriaceae</taxon>
        <taxon>Negadavirga</taxon>
    </lineage>
</organism>
<dbReference type="InterPro" id="IPR016166">
    <property type="entry name" value="FAD-bd_PCMH"/>
</dbReference>
<evidence type="ECO:0000259" key="9">
    <source>
        <dbReference type="PROSITE" id="PS51387"/>
    </source>
</evidence>
<proteinExistence type="predicted"/>
<keyword evidence="3" id="KW-0479">Metal-binding</keyword>
<dbReference type="Pfam" id="PF13534">
    <property type="entry name" value="Fer4_17"/>
    <property type="match status" value="1"/>
</dbReference>
<dbReference type="InterPro" id="IPR016164">
    <property type="entry name" value="FAD-linked_Oxase-like_C"/>
</dbReference>
<dbReference type="RefSeq" id="WP_377067446.1">
    <property type="nucleotide sequence ID" value="NZ_JBHSJJ010000014.1"/>
</dbReference>
<dbReference type="Gene3D" id="3.30.70.2190">
    <property type="match status" value="1"/>
</dbReference>
<dbReference type="Proteomes" id="UP001595818">
    <property type="component" value="Unassembled WGS sequence"/>
</dbReference>
<keyword evidence="11" id="KW-1185">Reference proteome</keyword>
<evidence type="ECO:0000256" key="7">
    <source>
        <dbReference type="ARBA" id="ARBA00023014"/>
    </source>
</evidence>
<evidence type="ECO:0000313" key="10">
    <source>
        <dbReference type="EMBL" id="MFC4874013.1"/>
    </source>
</evidence>
<dbReference type="PANTHER" id="PTHR11748:SF119">
    <property type="entry name" value="D-2-HYDROXYGLUTARATE DEHYDROGENASE"/>
    <property type="match status" value="1"/>
</dbReference>
<keyword evidence="5" id="KW-0560">Oxidoreductase</keyword>
<dbReference type="SUPFAM" id="SSF56176">
    <property type="entry name" value="FAD-binding/transporter-associated domain-like"/>
    <property type="match status" value="1"/>
</dbReference>
<dbReference type="Gene3D" id="3.30.70.2740">
    <property type="match status" value="1"/>
</dbReference>
<dbReference type="PROSITE" id="PS51387">
    <property type="entry name" value="FAD_PCMH"/>
    <property type="match status" value="1"/>
</dbReference>
<dbReference type="Gene3D" id="3.30.465.10">
    <property type="match status" value="1"/>
</dbReference>
<dbReference type="Gene3D" id="1.10.45.10">
    <property type="entry name" value="Vanillyl-alcohol Oxidase, Chain A, domain 4"/>
    <property type="match status" value="1"/>
</dbReference>
<dbReference type="EMBL" id="JBHSJJ010000014">
    <property type="protein sequence ID" value="MFC4874013.1"/>
    <property type="molecule type" value="Genomic_DNA"/>
</dbReference>
<comment type="cofactor">
    <cofactor evidence="1">
        <name>FAD</name>
        <dbReference type="ChEBI" id="CHEBI:57692"/>
    </cofactor>
</comment>
<evidence type="ECO:0000256" key="3">
    <source>
        <dbReference type="ARBA" id="ARBA00022723"/>
    </source>
</evidence>
<keyword evidence="6" id="KW-0408">Iron</keyword>
<keyword evidence="2" id="KW-0285">Flavoprotein</keyword>
<dbReference type="InterPro" id="IPR016171">
    <property type="entry name" value="Vanillyl_alc_oxidase_C-sub2"/>
</dbReference>
<protein>
    <submittedName>
        <fullName evidence="10">FAD-binding and (Fe-S)-binding domain-containing protein</fullName>
    </submittedName>
</protein>
<dbReference type="InterPro" id="IPR016169">
    <property type="entry name" value="FAD-bd_PCMH_sub2"/>
</dbReference>
<dbReference type="PANTHER" id="PTHR11748">
    <property type="entry name" value="D-LACTATE DEHYDROGENASE"/>
    <property type="match status" value="1"/>
</dbReference>
<dbReference type="PROSITE" id="PS00198">
    <property type="entry name" value="4FE4S_FER_1"/>
    <property type="match status" value="1"/>
</dbReference>
<gene>
    <name evidence="10" type="ORF">ACFPFU_20070</name>
</gene>
<keyword evidence="7" id="KW-0411">Iron-sulfur</keyword>
<comment type="caution">
    <text evidence="10">The sequence shown here is derived from an EMBL/GenBank/DDBJ whole genome shotgun (WGS) entry which is preliminary data.</text>
</comment>
<accession>A0ABV9T6E0</accession>
<keyword evidence="4" id="KW-0274">FAD</keyword>
<evidence type="ECO:0000313" key="11">
    <source>
        <dbReference type="Proteomes" id="UP001595818"/>
    </source>
</evidence>
<dbReference type="InterPro" id="IPR017900">
    <property type="entry name" value="4Fe4S_Fe_S_CS"/>
</dbReference>
<dbReference type="PROSITE" id="PS51379">
    <property type="entry name" value="4FE4S_FER_2"/>
    <property type="match status" value="1"/>
</dbReference>
<dbReference type="Pfam" id="PF02913">
    <property type="entry name" value="FAD-oxidase_C"/>
    <property type="match status" value="1"/>
</dbReference>
<name>A0ABV9T6E0_9BACT</name>
<evidence type="ECO:0000256" key="1">
    <source>
        <dbReference type="ARBA" id="ARBA00001974"/>
    </source>
</evidence>
<dbReference type="InterPro" id="IPR036318">
    <property type="entry name" value="FAD-bd_PCMH-like_sf"/>
</dbReference>
<dbReference type="Pfam" id="PF01565">
    <property type="entry name" value="FAD_binding_4"/>
    <property type="match status" value="1"/>
</dbReference>
<reference evidence="11" key="1">
    <citation type="journal article" date="2019" name="Int. J. Syst. Evol. Microbiol.">
        <title>The Global Catalogue of Microorganisms (GCM) 10K type strain sequencing project: providing services to taxonomists for standard genome sequencing and annotation.</title>
        <authorList>
            <consortium name="The Broad Institute Genomics Platform"/>
            <consortium name="The Broad Institute Genome Sequencing Center for Infectious Disease"/>
            <person name="Wu L."/>
            <person name="Ma J."/>
        </authorList>
    </citation>
    <scope>NUCLEOTIDE SEQUENCE [LARGE SCALE GENOMIC DNA]</scope>
    <source>
        <strain evidence="11">CGMCC 4.7466</strain>
    </source>
</reference>
<sequence>MSETTVDLKHKGNLDVNLSTQTKSETTVDLKPLLAQLAGELDGELHFDSLMRTLYATDASVYRSLPVAVALPKNTSDIRKLIGFATQHGTSLIPRTAGTSLAGQCVGEGIVVDVSKYLNKIIEFNKEEGWVRVQPGVIRNELNNYLKPHGYFFSPITSTATRAMIGGMVGNNSCGTTSIVYGSTREHTLELTVLLSDGSEAVFKSTSKEEFENKCQLNNLEGELYRHIKEELSNPINQKNIREHFPKPTIHRRNTGYAVDYLLDSELFSDKSNPFDFCKLLCGSEGTLAIITEIKIHLDPLPDPFDIVVAAHFDSIHESMKAAQVAMKLKPTAVELMDKIILDCTKQNVEQSKNRDFVEGDPKAILMVEFRGQQLEEARLQGKAFIAALEEAGLGYAYPMIGPDRTGSAWELRSAGLGLLANIPGDKKAVACIEDTAVDIEDLADYIDEFGEIMKGFGQEPVYYAHAGAGEIHLRPILDLKQSDDVEEFYKISEACAKLVKKYKGSLSGEHGDGRVRAAFIPLMVGDENYELLKRIKYTWDPKAIFNPGKIVDAPPMNTSLRYEPDMVTPEHDTVMDFSEVGGILRMAEKCNGSGDCRKLPNSGGGTMCPSYQATRYEKDTTRGRANTLREFLTKSNKKNPFDHAEIKEVMDLCLSCKGCTSECPSNVDMASMKAEFQYQYYKSNGVPLRARAFAFINKLNGLGSTIPGISNFFLNNKVTGAAMKRILGVAPKRNLPNIHPVSLKKWYRKNYSSLQGKTPIIKTVYFFCDEFTNYNDTLIGIKAIKLLRHLGYEVKMTDHEESGRGAISKGLLEYARKMANENVKIFSQIIDRNTPLIGLEPSAILSFRDEYPRLVAKELVKDAQKLKVHCELIDEFLAKEVIAGNITQEQFGQEKKKVLLHGHCHQKALSSPNFSKRLLSLPENYEVEVIPSGCCGMAGSFGYEKEHYELSMQIGEMVLFPAVRKAATDTLVAAPGTSCRHQIADGTGRKALHPVEVLFEAAGLA</sequence>
<dbReference type="InterPro" id="IPR004113">
    <property type="entry name" value="FAD-bd_oxidored_4_C"/>
</dbReference>
<feature type="domain" description="FAD-binding PCMH-type" evidence="9">
    <location>
        <begin position="62"/>
        <end position="301"/>
    </location>
</feature>
<dbReference type="SUPFAM" id="SSF46548">
    <property type="entry name" value="alpha-helical ferredoxin"/>
    <property type="match status" value="1"/>
</dbReference>